<keyword evidence="2" id="KW-1185">Reference proteome</keyword>
<dbReference type="Proteomes" id="UP001266305">
    <property type="component" value="Unassembled WGS sequence"/>
</dbReference>
<dbReference type="PANTHER" id="PTHR15977:SF15">
    <property type="entry name" value="CILIA- AND FLAGELLA-ASSOCIATED PROTEIN 46"/>
    <property type="match status" value="1"/>
</dbReference>
<organism evidence="1 2">
    <name type="scientific">Saguinus oedipus</name>
    <name type="common">Cotton-top tamarin</name>
    <name type="synonym">Oedipomidas oedipus</name>
    <dbReference type="NCBI Taxonomy" id="9490"/>
    <lineage>
        <taxon>Eukaryota</taxon>
        <taxon>Metazoa</taxon>
        <taxon>Chordata</taxon>
        <taxon>Craniata</taxon>
        <taxon>Vertebrata</taxon>
        <taxon>Euteleostomi</taxon>
        <taxon>Mammalia</taxon>
        <taxon>Eutheria</taxon>
        <taxon>Euarchontoglires</taxon>
        <taxon>Primates</taxon>
        <taxon>Haplorrhini</taxon>
        <taxon>Platyrrhini</taxon>
        <taxon>Cebidae</taxon>
        <taxon>Callitrichinae</taxon>
        <taxon>Saguinus</taxon>
    </lineage>
</organism>
<evidence type="ECO:0000313" key="1">
    <source>
        <dbReference type="EMBL" id="KAK2099307.1"/>
    </source>
</evidence>
<sequence>MRPLKGLSLRSRQSQVCEFALNLTNGSTPEETVPTRVRQQLLATWVKAKQLLQQQIGPRLGTEEQVGTPVGIRAPTNALGTGGTNEDVSSVTRVLVALEMYSCNGLGLMDFSVPSLAQNHMCCVIGECRRWEGRCHSHSAPSAAHRKLVKMASECNWSDPLVELQTLTRLTHFAHAARDHETTMACAHKAVEMGVKYLKIFGP</sequence>
<dbReference type="EMBL" id="JASSZA010000011">
    <property type="protein sequence ID" value="KAK2099307.1"/>
    <property type="molecule type" value="Genomic_DNA"/>
</dbReference>
<proteinExistence type="predicted"/>
<protein>
    <submittedName>
        <fullName evidence="1">Cilia- and flagella-associated protein 46</fullName>
    </submittedName>
</protein>
<keyword evidence="1" id="KW-0282">Flagellum</keyword>
<keyword evidence="1" id="KW-0969">Cilium</keyword>
<gene>
    <name evidence="1" type="primary">CFAP46_3</name>
    <name evidence="1" type="ORF">P7K49_024758</name>
</gene>
<dbReference type="PANTHER" id="PTHR15977">
    <property type="entry name" value="CILIA- AND FLAGELLA-ASSOCIATED PROTEIN 46"/>
    <property type="match status" value="1"/>
</dbReference>
<dbReference type="InterPro" id="IPR039586">
    <property type="entry name" value="CFAP46"/>
</dbReference>
<evidence type="ECO:0000313" key="2">
    <source>
        <dbReference type="Proteomes" id="UP001266305"/>
    </source>
</evidence>
<comment type="caution">
    <text evidence="1">The sequence shown here is derived from an EMBL/GenBank/DDBJ whole genome shotgun (WGS) entry which is preliminary data.</text>
</comment>
<reference evidence="1 2" key="1">
    <citation type="submission" date="2023-05" db="EMBL/GenBank/DDBJ databases">
        <title>B98-5 Cell Line De Novo Hybrid Assembly: An Optical Mapping Approach.</title>
        <authorList>
            <person name="Kananen K."/>
            <person name="Auerbach J.A."/>
            <person name="Kautto E."/>
            <person name="Blachly J.S."/>
        </authorList>
    </citation>
    <scope>NUCLEOTIDE SEQUENCE [LARGE SCALE GENOMIC DNA]</scope>
    <source>
        <strain evidence="1">B95-8</strain>
        <tissue evidence="1">Cell line</tissue>
    </source>
</reference>
<accession>A0ABQ9USQ1</accession>
<name>A0ABQ9USQ1_SAGOE</name>
<keyword evidence="1" id="KW-0966">Cell projection</keyword>